<keyword evidence="1" id="KW-0472">Membrane</keyword>
<protein>
    <recommendedName>
        <fullName evidence="1">Probable inorganic carbon transporter subunit DabA</fullName>
    </recommendedName>
</protein>
<comment type="similarity">
    <text evidence="1">Belongs to the inorganic carbon transporter (TC 9.A.2) DabA family.</text>
</comment>
<evidence type="ECO:0000256" key="1">
    <source>
        <dbReference type="HAMAP-Rule" id="MF_01871"/>
    </source>
</evidence>
<comment type="function">
    <text evidence="1">Part of an energy-coupled inorganic carbon pump.</text>
</comment>
<keyword evidence="3" id="KW-1185">Reference proteome</keyword>
<keyword evidence="1" id="KW-0479">Metal-binding</keyword>
<comment type="caution">
    <text evidence="2">The sequence shown here is derived from an EMBL/GenBank/DDBJ whole genome shotgun (WGS) entry which is preliminary data.</text>
</comment>
<proteinExistence type="inferred from homology"/>
<keyword evidence="1" id="KW-1003">Cell membrane</keyword>
<reference evidence="2 3" key="1">
    <citation type="submission" date="2022-06" db="EMBL/GenBank/DDBJ databases">
        <title>Staphylococcus hominis ShoR14 genome sequence.</title>
        <authorList>
            <person name="Yeo C.C."/>
            <person name="Chew C.H."/>
            <person name="Che Hamzah A.M."/>
            <person name="Al-Trad E.I."/>
        </authorList>
    </citation>
    <scope>NUCLEOTIDE SEQUENCE [LARGE SCALE GENOMIC DNA]</scope>
    <source>
        <strain evidence="2 3">ShoR14</strain>
    </source>
</reference>
<feature type="binding site" evidence="1">
    <location>
        <position position="378"/>
    </location>
    <ligand>
        <name>Zn(2+)</name>
        <dbReference type="ChEBI" id="CHEBI:29105"/>
    </ligand>
</feature>
<keyword evidence="1" id="KW-0862">Zinc</keyword>
<sequence length="853" mass="97903">MTINIEDVVQSARRVITPLSPISIFAARNPWEELEYQTFDQVAQWFKHVRDIDLYPSHASVMTALENGEIDKHIVEEEVQQAIQSYKTDIPKTHVDTYCKNAMNIKDIPRDLITKEAYLKLEVSKLKKVFENESFAYARSKSANAFNAKGESLMDELNTHIIKWSKLYLDTFQSSWTMPKREEGFYVAWLHLAKYDPMLTKTQRKMIKMLPHNYEDALIMALNHLDIAEDEYEFYLTGHLLSLPGWAGMMYYRAEKHEHEKDLLTQYLAIRLTMECILLDTEKMSRPAVLNVEKRIKELVSKWLYYGEMTIDEWAEMSIEGQIEHLKFAHDFNPLYFKKLWLEAWEETHERKLVEMIYDKSVKRDKQPTKVQLAFCIDVRSEPFRRHLENQGPFETIGIAGFFGLPIRKKALDEQFSHDSLPVMVPPAYTIKEYAERHALNTYNQQQHSITSMFYTFKLMKNNVLPSLLLPELSGPFLSLNTLASTLMPKKTGVFIRKLTKNWLKKPNAKLTIDRDHHVHSDLPVGFTEEEQIAFTKQALQLMDLTTNFAPLVVLGGHGSETNNNPYHASLECGACGGASSGFNAKLLAMMCNLPLVRQGLAAEGIHIPDETVFVAAEHKTSIDELEWIYVPSLTSEAKKAFDILEEAMPRVSYHANLERLAQLPRLSDRELKHPIAEAHRFANDWSEIRPEWGLARNAEFIIGQRSITEGSNLEGRAFLHNYDYAKDPDGQLLNTIISGPALVAQWINLQYYASTVAPHFYGSGNKTTQSVTSGVGVMQGNSSDLLAGLPWQSVMAGDNKIYHAPIRLLVVIQAPDRYIQRLLNDNIKFKQKVDHQWVRLASIDEKGSFKDW</sequence>
<name>A0A4Q9WNK5_STAHO</name>
<feature type="binding site" evidence="1">
    <location>
        <position position="376"/>
    </location>
    <ligand>
        <name>Zn(2+)</name>
        <dbReference type="ChEBI" id="CHEBI:29105"/>
    </ligand>
</feature>
<accession>A0A4Q9WNK5</accession>
<dbReference type="GO" id="GO:0008270">
    <property type="term" value="F:zinc ion binding"/>
    <property type="evidence" value="ECO:0007669"/>
    <property type="project" value="UniProtKB-UniRule"/>
</dbReference>
<dbReference type="EMBL" id="JAGHKT020000008">
    <property type="protein sequence ID" value="MCM5672554.1"/>
    <property type="molecule type" value="Genomic_DNA"/>
</dbReference>
<comment type="subunit">
    <text evidence="1">Forms a complex with DabB.</text>
</comment>
<dbReference type="HAMAP" id="MF_01871">
    <property type="entry name" value="DabA"/>
    <property type="match status" value="1"/>
</dbReference>
<dbReference type="GO" id="GO:0005886">
    <property type="term" value="C:plasma membrane"/>
    <property type="evidence" value="ECO:0007669"/>
    <property type="project" value="UniProtKB-SubCell"/>
</dbReference>
<evidence type="ECO:0000313" key="2">
    <source>
        <dbReference type="EMBL" id="MCM5672554.1"/>
    </source>
</evidence>
<dbReference type="RefSeq" id="WP_017175186.1">
    <property type="nucleotide sequence ID" value="NZ_CABMJU010000009.1"/>
</dbReference>
<evidence type="ECO:0000313" key="3">
    <source>
        <dbReference type="Proteomes" id="UP000665944"/>
    </source>
</evidence>
<dbReference type="PANTHER" id="PTHR38344:SF1">
    <property type="entry name" value="INORGANIC CARBON TRANSPORTER SUBUNIT DABA-RELATED"/>
    <property type="match status" value="1"/>
</dbReference>
<dbReference type="AlphaFoldDB" id="A0A4Q9WNK5"/>
<keyword evidence="1" id="KW-0813">Transport</keyword>
<dbReference type="Pfam" id="PF10070">
    <property type="entry name" value="DabA"/>
    <property type="match status" value="1"/>
</dbReference>
<feature type="binding site" evidence="1">
    <location>
        <position position="558"/>
    </location>
    <ligand>
        <name>Zn(2+)</name>
        <dbReference type="ChEBI" id="CHEBI:29105"/>
    </ligand>
</feature>
<dbReference type="PANTHER" id="PTHR38344">
    <property type="entry name" value="UPF0753 PROTEIN AQ_863"/>
    <property type="match status" value="1"/>
</dbReference>
<feature type="binding site" evidence="1">
    <location>
        <position position="573"/>
    </location>
    <ligand>
        <name>Zn(2+)</name>
        <dbReference type="ChEBI" id="CHEBI:29105"/>
    </ligand>
</feature>
<dbReference type="Proteomes" id="UP000665944">
    <property type="component" value="Unassembled WGS sequence"/>
</dbReference>
<dbReference type="InterPro" id="IPR018752">
    <property type="entry name" value="DabA"/>
</dbReference>
<gene>
    <name evidence="1" type="primary">dabA</name>
    <name evidence="2" type="ORF">J7T32_007185</name>
</gene>
<comment type="cofactor">
    <cofactor evidence="1">
        <name>Zn(2+)</name>
        <dbReference type="ChEBI" id="CHEBI:29105"/>
    </cofactor>
</comment>
<organism evidence="2 3">
    <name type="scientific">Staphylococcus hominis</name>
    <dbReference type="NCBI Taxonomy" id="1290"/>
    <lineage>
        <taxon>Bacteria</taxon>
        <taxon>Bacillati</taxon>
        <taxon>Bacillota</taxon>
        <taxon>Bacilli</taxon>
        <taxon>Bacillales</taxon>
        <taxon>Staphylococcaceae</taxon>
        <taxon>Staphylococcus</taxon>
    </lineage>
</organism>
<comment type="subcellular location">
    <subcellularLocation>
        <location evidence="1">Cell membrane</location>
        <topology evidence="1">Peripheral membrane protein</topology>
    </subcellularLocation>
</comment>